<keyword evidence="5" id="KW-1185">Reference proteome</keyword>
<evidence type="ECO:0000313" key="5">
    <source>
        <dbReference type="Proteomes" id="UP001595640"/>
    </source>
</evidence>
<feature type="region of interest" description="Disordered" evidence="2">
    <location>
        <begin position="212"/>
        <end position="305"/>
    </location>
</feature>
<dbReference type="RefSeq" id="WP_019020710.1">
    <property type="nucleotide sequence ID" value="NZ_BMXD01000020.1"/>
</dbReference>
<dbReference type="EMBL" id="JBHRUH010000013">
    <property type="protein sequence ID" value="MFC3292100.1"/>
    <property type="molecule type" value="Genomic_DNA"/>
</dbReference>
<gene>
    <name evidence="4" type="ORF">ACFOEI_08455</name>
</gene>
<name>A0ABV7M0S0_9GAMM</name>
<feature type="domain" description="ParB-like N-terminal" evidence="3">
    <location>
        <begin position="23"/>
        <end position="113"/>
    </location>
</feature>
<dbReference type="InterPro" id="IPR036086">
    <property type="entry name" value="ParB/Sulfiredoxin_sf"/>
</dbReference>
<dbReference type="Gene3D" id="1.10.10.730">
    <property type="entry name" value="KorB DNA-binding domain"/>
    <property type="match status" value="1"/>
</dbReference>
<dbReference type="InterPro" id="IPR042075">
    <property type="entry name" value="KorB_DNA-db"/>
</dbReference>
<dbReference type="SUPFAM" id="SSF109709">
    <property type="entry name" value="KorB DNA-binding domain-like"/>
    <property type="match status" value="1"/>
</dbReference>
<dbReference type="InterPro" id="IPR013741">
    <property type="entry name" value="KorB_domain"/>
</dbReference>
<accession>A0ABV7M0S0</accession>
<feature type="compositionally biased region" description="Basic and acidic residues" evidence="2">
    <location>
        <begin position="273"/>
        <end position="282"/>
    </location>
</feature>
<dbReference type="Gene3D" id="3.90.1530.30">
    <property type="match status" value="1"/>
</dbReference>
<evidence type="ECO:0000256" key="2">
    <source>
        <dbReference type="SAM" id="MobiDB-lite"/>
    </source>
</evidence>
<dbReference type="NCBIfam" id="TIGR00180">
    <property type="entry name" value="parB_part"/>
    <property type="match status" value="1"/>
</dbReference>
<reference evidence="5" key="1">
    <citation type="journal article" date="2019" name="Int. J. Syst. Evol. Microbiol.">
        <title>The Global Catalogue of Microorganisms (GCM) 10K type strain sequencing project: providing services to taxonomists for standard genome sequencing and annotation.</title>
        <authorList>
            <consortium name="The Broad Institute Genomics Platform"/>
            <consortium name="The Broad Institute Genome Sequencing Center for Infectious Disease"/>
            <person name="Wu L."/>
            <person name="Ma J."/>
        </authorList>
    </citation>
    <scope>NUCLEOTIDE SEQUENCE [LARGE SCALE GENOMIC DNA]</scope>
    <source>
        <strain evidence="5">KCTC 12847</strain>
    </source>
</reference>
<dbReference type="PANTHER" id="PTHR33375">
    <property type="entry name" value="CHROMOSOME-PARTITIONING PROTEIN PARB-RELATED"/>
    <property type="match status" value="1"/>
</dbReference>
<dbReference type="Pfam" id="PF02195">
    <property type="entry name" value="ParB_N"/>
    <property type="match status" value="1"/>
</dbReference>
<organism evidence="4 5">
    <name type="scientific">Modicisalibacter luteus</name>
    <dbReference type="NCBI Taxonomy" id="453962"/>
    <lineage>
        <taxon>Bacteria</taxon>
        <taxon>Pseudomonadati</taxon>
        <taxon>Pseudomonadota</taxon>
        <taxon>Gammaproteobacteria</taxon>
        <taxon>Oceanospirillales</taxon>
        <taxon>Halomonadaceae</taxon>
        <taxon>Modicisalibacter</taxon>
    </lineage>
</organism>
<dbReference type="InterPro" id="IPR004437">
    <property type="entry name" value="ParB/RepB/Spo0J"/>
</dbReference>
<evidence type="ECO:0000313" key="4">
    <source>
        <dbReference type="EMBL" id="MFC3292100.1"/>
    </source>
</evidence>
<dbReference type="PANTHER" id="PTHR33375:SF1">
    <property type="entry name" value="CHROMOSOME-PARTITIONING PROTEIN PARB-RELATED"/>
    <property type="match status" value="1"/>
</dbReference>
<feature type="compositionally biased region" description="Basic and acidic residues" evidence="2">
    <location>
        <begin position="289"/>
        <end position="305"/>
    </location>
</feature>
<proteinExistence type="inferred from homology"/>
<comment type="similarity">
    <text evidence="1">Belongs to the ParB family.</text>
</comment>
<dbReference type="InterPro" id="IPR003115">
    <property type="entry name" value="ParB_N"/>
</dbReference>
<dbReference type="InterPro" id="IPR050336">
    <property type="entry name" value="Chromosome_partition/occlusion"/>
</dbReference>
<dbReference type="Gene3D" id="6.10.250.140">
    <property type="match status" value="1"/>
</dbReference>
<sequence length="371" mass="41720">MSLGNLSNLQNLSRRAKGAKEVIVLSCDEVIPKEGQVRKEFTGIEELADSIQTHGLEQPIIVSPKDASGKYRIQKGERRWRACKLRGLPIEAIVNIKEQTSLDETAGELIENIQRENLAPLEIAEGLNKFIEAGWKAAAVAKRLGKSRGYVSTHLALLRLPQQIQRLYEEGVTRDTETLNNLRQLYERAPDEAEEVCDRALVTGISRKSSRDLLKEAKQSKKEASAKTGEDSTHSTEHFSDTGMSRKDIKEDEPDELKYHDVSDHQEVNSSKRKTEATRNDIDDTEPSADARTKAKKPGLEKWKRTEPQRVRIKVSTVYQNVFRTGLLLTDRVDTTAGFCWIRLDANEGNTPEVVRLSVSDLQLMSVDGED</sequence>
<feature type="compositionally biased region" description="Basic and acidic residues" evidence="2">
    <location>
        <begin position="212"/>
        <end position="267"/>
    </location>
</feature>
<dbReference type="Pfam" id="PF08535">
    <property type="entry name" value="KorB"/>
    <property type="match status" value="1"/>
</dbReference>
<evidence type="ECO:0000259" key="3">
    <source>
        <dbReference type="SMART" id="SM00470"/>
    </source>
</evidence>
<protein>
    <submittedName>
        <fullName evidence="4">ParB/RepB/Spo0J family partition protein</fullName>
    </submittedName>
</protein>
<dbReference type="Proteomes" id="UP001595640">
    <property type="component" value="Unassembled WGS sequence"/>
</dbReference>
<dbReference type="SUPFAM" id="SSF110849">
    <property type="entry name" value="ParB/Sulfiredoxin"/>
    <property type="match status" value="1"/>
</dbReference>
<comment type="caution">
    <text evidence="4">The sequence shown here is derived from an EMBL/GenBank/DDBJ whole genome shotgun (WGS) entry which is preliminary data.</text>
</comment>
<evidence type="ECO:0000256" key="1">
    <source>
        <dbReference type="ARBA" id="ARBA00006295"/>
    </source>
</evidence>
<dbReference type="SMART" id="SM00470">
    <property type="entry name" value="ParB"/>
    <property type="match status" value="1"/>
</dbReference>